<gene>
    <name evidence="1" type="ORF">CRYO30217_01133</name>
</gene>
<sequence length="238" mass="26697">MRMISFLFLLGTLSISGQSNHKNYWSIGILAGHSAPNFSHDNHPWKGSFYPTGELLVNFEHRLNRQLSLENGIGIAAYALVNRGPQDRYTLDFAAPHIFSGIKFRGDRSLRNWTPVIHAHLGCQLGYKGVIDENFQTYAVSIKGNPLIPYLRLKTGIQSKPVRIQRKAFLELGFGTFFRYNFIPLGTVHLLGSDYAVDLTPSGNVIGVYLDIAFAMGKKKLPIIDKDHGTENMTKGRF</sequence>
<evidence type="ECO:0000313" key="2">
    <source>
        <dbReference type="Proteomes" id="UP000683507"/>
    </source>
</evidence>
<accession>A0A916JKW8</accession>
<dbReference type="KEGG" id="ptan:CRYO30217_01133"/>
<dbReference type="EMBL" id="OU015584">
    <property type="protein sequence ID" value="CAG5079960.1"/>
    <property type="molecule type" value="Genomic_DNA"/>
</dbReference>
<dbReference type="AlphaFoldDB" id="A0A916JKW8"/>
<protein>
    <submittedName>
        <fullName evidence="1">Uncharacterized protein</fullName>
    </submittedName>
</protein>
<dbReference type="Proteomes" id="UP000683507">
    <property type="component" value="Chromosome"/>
</dbReference>
<name>A0A916JKW8_9FLAO</name>
<evidence type="ECO:0000313" key="1">
    <source>
        <dbReference type="EMBL" id="CAG5079960.1"/>
    </source>
</evidence>
<reference evidence="1" key="1">
    <citation type="submission" date="2021-04" db="EMBL/GenBank/DDBJ databases">
        <authorList>
            <person name="Rodrigo-Torres L."/>
            <person name="Arahal R. D."/>
            <person name="Lucena T."/>
        </authorList>
    </citation>
    <scope>NUCLEOTIDE SEQUENCE</scope>
    <source>
        <strain evidence="1">AS29M-1</strain>
    </source>
</reference>
<proteinExistence type="predicted"/>
<organism evidence="1 2">
    <name type="scientific">Parvicella tangerina</name>
    <dbReference type="NCBI Taxonomy" id="2829795"/>
    <lineage>
        <taxon>Bacteria</taxon>
        <taxon>Pseudomonadati</taxon>
        <taxon>Bacteroidota</taxon>
        <taxon>Flavobacteriia</taxon>
        <taxon>Flavobacteriales</taxon>
        <taxon>Parvicellaceae</taxon>
        <taxon>Parvicella</taxon>
    </lineage>
</organism>
<keyword evidence="2" id="KW-1185">Reference proteome</keyword>